<dbReference type="Pfam" id="PF03389">
    <property type="entry name" value="MobA_MobL"/>
    <property type="match status" value="1"/>
</dbReference>
<feature type="domain" description="MobA/MobL protein" evidence="2">
    <location>
        <begin position="1"/>
        <end position="55"/>
    </location>
</feature>
<feature type="non-terminal residue" evidence="3">
    <location>
        <position position="162"/>
    </location>
</feature>
<reference evidence="3" key="1">
    <citation type="submission" date="2013-08" db="EMBL/GenBank/DDBJ databases">
        <authorList>
            <person name="Mendez C."/>
            <person name="Richter M."/>
            <person name="Ferrer M."/>
            <person name="Sanchez J."/>
        </authorList>
    </citation>
    <scope>NUCLEOTIDE SEQUENCE</scope>
</reference>
<evidence type="ECO:0000259" key="2">
    <source>
        <dbReference type="Pfam" id="PF03389"/>
    </source>
</evidence>
<keyword evidence="1" id="KW-0184">Conjugation</keyword>
<gene>
    <name evidence="3" type="ORF">B1A_15993</name>
</gene>
<dbReference type="EMBL" id="AUZX01011750">
    <property type="protein sequence ID" value="EQD42006.1"/>
    <property type="molecule type" value="Genomic_DNA"/>
</dbReference>
<dbReference type="InterPro" id="IPR005053">
    <property type="entry name" value="MobA_MobL"/>
</dbReference>
<dbReference type="AlphaFoldDB" id="T0Z224"/>
<protein>
    <submittedName>
        <fullName evidence="3">MobA/MobL protein</fullName>
    </submittedName>
</protein>
<proteinExistence type="predicted"/>
<dbReference type="Gene3D" id="3.30.930.30">
    <property type="match status" value="1"/>
</dbReference>
<accession>T0Z224</accession>
<comment type="caution">
    <text evidence="3">The sequence shown here is derived from an EMBL/GenBank/DDBJ whole genome shotgun (WGS) entry which is preliminary data.</text>
</comment>
<reference evidence="3" key="2">
    <citation type="journal article" date="2014" name="ISME J.">
        <title>Microbial stratification in low pH oxic and suboxic macroscopic growths along an acid mine drainage.</title>
        <authorList>
            <person name="Mendez-Garcia C."/>
            <person name="Mesa V."/>
            <person name="Sprenger R.R."/>
            <person name="Richter M."/>
            <person name="Diez M.S."/>
            <person name="Solano J."/>
            <person name="Bargiela R."/>
            <person name="Golyshina O.V."/>
            <person name="Manteca A."/>
            <person name="Ramos J.L."/>
            <person name="Gallego J.R."/>
            <person name="Llorente I."/>
            <person name="Martins Dos Santos V.A."/>
            <person name="Jensen O.N."/>
            <person name="Pelaez A.I."/>
            <person name="Sanchez J."/>
            <person name="Ferrer M."/>
        </authorList>
    </citation>
    <scope>NUCLEOTIDE SEQUENCE</scope>
</reference>
<evidence type="ECO:0000256" key="1">
    <source>
        <dbReference type="ARBA" id="ARBA00022971"/>
    </source>
</evidence>
<evidence type="ECO:0000313" key="3">
    <source>
        <dbReference type="EMBL" id="EQD42006.1"/>
    </source>
</evidence>
<sequence length="162" mass="17878">WNTPDLLRHWREAWASLANVRLAECGHDVRIDHRSYKALKLDLKPQVKLGGCVHRREAEGAETDLGTADNETLTINGAKIIASPGLALAAITVQQSVFTERDIARFLHGHTIDADQFQNALTAVKASPLLVDLGRDDRGETRYTTRKMLALERGLATTALTL</sequence>
<organism evidence="3">
    <name type="scientific">mine drainage metagenome</name>
    <dbReference type="NCBI Taxonomy" id="410659"/>
    <lineage>
        <taxon>unclassified sequences</taxon>
        <taxon>metagenomes</taxon>
        <taxon>ecological metagenomes</taxon>
    </lineage>
</organism>
<name>T0Z224_9ZZZZ</name>
<feature type="non-terminal residue" evidence="3">
    <location>
        <position position="1"/>
    </location>
</feature>